<evidence type="ECO:0000313" key="2">
    <source>
        <dbReference type="EMBL" id="CAF0919604.1"/>
    </source>
</evidence>
<dbReference type="EMBL" id="CAJNOQ010033343">
    <property type="protein sequence ID" value="CAF1589453.1"/>
    <property type="molecule type" value="Genomic_DNA"/>
</dbReference>
<feature type="compositionally biased region" description="Low complexity" evidence="1">
    <location>
        <begin position="24"/>
        <end position="40"/>
    </location>
</feature>
<evidence type="ECO:0000313" key="4">
    <source>
        <dbReference type="EMBL" id="CAF3697262.1"/>
    </source>
</evidence>
<reference evidence="3" key="1">
    <citation type="submission" date="2021-02" db="EMBL/GenBank/DDBJ databases">
        <authorList>
            <person name="Nowell W R."/>
        </authorList>
    </citation>
    <scope>NUCLEOTIDE SEQUENCE</scope>
</reference>
<dbReference type="AlphaFoldDB" id="A0A816A204"/>
<dbReference type="Proteomes" id="UP000663829">
    <property type="component" value="Unassembled WGS sequence"/>
</dbReference>
<feature type="compositionally biased region" description="Low complexity" evidence="1">
    <location>
        <begin position="65"/>
        <end position="77"/>
    </location>
</feature>
<sequence length="83" mass="9212">MGGGNRAPGGQTTVYYHQPTQEIPPGYGPYAQPQQQFYPGQPVPQPYYHPQQQGGPYSQPPGFPQQPGYYPQGGYPNQMPPYK</sequence>
<dbReference type="EMBL" id="CAJNOK010003917">
    <property type="protein sequence ID" value="CAF0919604.1"/>
    <property type="molecule type" value="Genomic_DNA"/>
</dbReference>
<organism evidence="3 6">
    <name type="scientific">Didymodactylos carnosus</name>
    <dbReference type="NCBI Taxonomy" id="1234261"/>
    <lineage>
        <taxon>Eukaryota</taxon>
        <taxon>Metazoa</taxon>
        <taxon>Spiralia</taxon>
        <taxon>Gnathifera</taxon>
        <taxon>Rotifera</taxon>
        <taxon>Eurotatoria</taxon>
        <taxon>Bdelloidea</taxon>
        <taxon>Philodinida</taxon>
        <taxon>Philodinidae</taxon>
        <taxon>Didymodactylos</taxon>
    </lineage>
</organism>
<accession>A0A816A204</accession>
<evidence type="ECO:0000313" key="5">
    <source>
        <dbReference type="EMBL" id="CAF4460850.1"/>
    </source>
</evidence>
<proteinExistence type="predicted"/>
<feature type="region of interest" description="Disordered" evidence="1">
    <location>
        <begin position="1"/>
        <end position="83"/>
    </location>
</feature>
<feature type="compositionally biased region" description="Polar residues" evidence="1">
    <location>
        <begin position="10"/>
        <end position="21"/>
    </location>
</feature>
<dbReference type="Proteomes" id="UP000677228">
    <property type="component" value="Unassembled WGS sequence"/>
</dbReference>
<dbReference type="Proteomes" id="UP000682733">
    <property type="component" value="Unassembled WGS sequence"/>
</dbReference>
<gene>
    <name evidence="3" type="ORF">GPM918_LOCUS41655</name>
    <name evidence="2" type="ORF">OVA965_LOCUS10550</name>
    <name evidence="5" type="ORF">SRO942_LOCUS42743</name>
    <name evidence="4" type="ORF">TMI583_LOCUS10545</name>
</gene>
<evidence type="ECO:0000256" key="1">
    <source>
        <dbReference type="SAM" id="MobiDB-lite"/>
    </source>
</evidence>
<evidence type="ECO:0000313" key="6">
    <source>
        <dbReference type="Proteomes" id="UP000663829"/>
    </source>
</evidence>
<feature type="compositionally biased region" description="Low complexity" evidence="1">
    <location>
        <begin position="48"/>
        <end position="57"/>
    </location>
</feature>
<dbReference type="EMBL" id="CAJOBA010003918">
    <property type="protein sequence ID" value="CAF3697262.1"/>
    <property type="molecule type" value="Genomic_DNA"/>
</dbReference>
<keyword evidence="6" id="KW-1185">Reference proteome</keyword>
<name>A0A816A204_9BILA</name>
<dbReference type="EMBL" id="CAJOBC010099460">
    <property type="protein sequence ID" value="CAF4460850.1"/>
    <property type="molecule type" value="Genomic_DNA"/>
</dbReference>
<evidence type="ECO:0000313" key="3">
    <source>
        <dbReference type="EMBL" id="CAF1589453.1"/>
    </source>
</evidence>
<comment type="caution">
    <text evidence="3">The sequence shown here is derived from an EMBL/GenBank/DDBJ whole genome shotgun (WGS) entry which is preliminary data.</text>
</comment>
<protein>
    <submittedName>
        <fullName evidence="3">Uncharacterized protein</fullName>
    </submittedName>
</protein>
<dbReference type="Proteomes" id="UP000681722">
    <property type="component" value="Unassembled WGS sequence"/>
</dbReference>